<evidence type="ECO:0000256" key="1">
    <source>
        <dbReference type="SAM" id="MobiDB-lite"/>
    </source>
</evidence>
<gene>
    <name evidence="2" type="ORF">B2A_03293</name>
</gene>
<name>T1AY28_9ZZZZ</name>
<dbReference type="AlphaFoldDB" id="T1AY28"/>
<protein>
    <submittedName>
        <fullName evidence="2">Transcriptional repressor</fullName>
    </submittedName>
</protein>
<comment type="caution">
    <text evidence="2">The sequence shown here is derived from an EMBL/GenBank/DDBJ whole genome shotgun (WGS) entry which is preliminary data.</text>
</comment>
<proteinExistence type="predicted"/>
<organism evidence="2">
    <name type="scientific">mine drainage metagenome</name>
    <dbReference type="NCBI Taxonomy" id="410659"/>
    <lineage>
        <taxon>unclassified sequences</taxon>
        <taxon>metagenomes</taxon>
        <taxon>ecological metagenomes</taxon>
    </lineage>
</organism>
<accession>T1AY28</accession>
<feature type="compositionally biased region" description="Basic and acidic residues" evidence="1">
    <location>
        <begin position="125"/>
        <end position="151"/>
    </location>
</feature>
<evidence type="ECO:0000313" key="2">
    <source>
        <dbReference type="EMBL" id="EQD61253.1"/>
    </source>
</evidence>
<dbReference type="Gene3D" id="1.10.10.2830">
    <property type="match status" value="1"/>
</dbReference>
<reference evidence="2" key="2">
    <citation type="journal article" date="2014" name="ISME J.">
        <title>Microbial stratification in low pH oxic and suboxic macroscopic growths along an acid mine drainage.</title>
        <authorList>
            <person name="Mendez-Garcia C."/>
            <person name="Mesa V."/>
            <person name="Sprenger R.R."/>
            <person name="Richter M."/>
            <person name="Diez M.S."/>
            <person name="Solano J."/>
            <person name="Bargiela R."/>
            <person name="Golyshina O.V."/>
            <person name="Manteca A."/>
            <person name="Ramos J.L."/>
            <person name="Gallego J.R."/>
            <person name="Llorente I."/>
            <person name="Martins Dos Santos V.A."/>
            <person name="Jensen O.N."/>
            <person name="Pelaez A.I."/>
            <person name="Sanchez J."/>
            <person name="Ferrer M."/>
        </authorList>
    </citation>
    <scope>NUCLEOTIDE SEQUENCE</scope>
</reference>
<feature type="region of interest" description="Disordered" evidence="1">
    <location>
        <begin position="117"/>
        <end position="172"/>
    </location>
</feature>
<feature type="compositionally biased region" description="Basic residues" evidence="1">
    <location>
        <begin position="152"/>
        <end position="161"/>
    </location>
</feature>
<feature type="non-terminal residue" evidence="2">
    <location>
        <position position="1"/>
    </location>
</feature>
<sequence length="172" mass="18116">DGERRWRAALDTDITRLRAVVDPGSSQPNDVLDRQFALNVHRDNMTLSEQASYLERRRESLGTLEAMAAHTGLSISRISKILAATSATGAAGEARDAGLTKDADTLTTLRALEQHDPEAAAGVVREAKAKGGKISREQVKGKLSEAKDKAGKGRGKGKAKGTKGTPGGTGNV</sequence>
<dbReference type="SUPFAM" id="SSF109709">
    <property type="entry name" value="KorB DNA-binding domain-like"/>
    <property type="match status" value="1"/>
</dbReference>
<dbReference type="EMBL" id="AUZZ01002205">
    <property type="protein sequence ID" value="EQD61253.1"/>
    <property type="molecule type" value="Genomic_DNA"/>
</dbReference>
<feature type="non-terminal residue" evidence="2">
    <location>
        <position position="172"/>
    </location>
</feature>
<reference evidence="2" key="1">
    <citation type="submission" date="2013-08" db="EMBL/GenBank/DDBJ databases">
        <authorList>
            <person name="Mendez C."/>
            <person name="Richter M."/>
            <person name="Ferrer M."/>
            <person name="Sanchez J."/>
        </authorList>
    </citation>
    <scope>NUCLEOTIDE SEQUENCE</scope>
</reference>